<organism evidence="3 4">
    <name type="scientific">Hyphomonas hirschiana VP5</name>
    <dbReference type="NCBI Taxonomy" id="1280951"/>
    <lineage>
        <taxon>Bacteria</taxon>
        <taxon>Pseudomonadati</taxon>
        <taxon>Pseudomonadota</taxon>
        <taxon>Alphaproteobacteria</taxon>
        <taxon>Hyphomonadales</taxon>
        <taxon>Hyphomonadaceae</taxon>
        <taxon>Hyphomonas</taxon>
    </lineage>
</organism>
<dbReference type="PATRIC" id="fig|1280951.3.peg.2268"/>
<feature type="region of interest" description="Disordered" evidence="1">
    <location>
        <begin position="79"/>
        <end position="99"/>
    </location>
</feature>
<dbReference type="OrthoDB" id="10014613at2"/>
<dbReference type="EMBL" id="ARYI01000009">
    <property type="protein sequence ID" value="KCZ92552.1"/>
    <property type="molecule type" value="Genomic_DNA"/>
</dbReference>
<feature type="region of interest" description="Disordered" evidence="1">
    <location>
        <begin position="121"/>
        <end position="156"/>
    </location>
</feature>
<accession>A0A059FPN1</accession>
<feature type="transmembrane region" description="Helical" evidence="2">
    <location>
        <begin position="20"/>
        <end position="39"/>
    </location>
</feature>
<dbReference type="Proteomes" id="UP000025061">
    <property type="component" value="Unassembled WGS sequence"/>
</dbReference>
<evidence type="ECO:0000313" key="3">
    <source>
        <dbReference type="EMBL" id="KCZ92552.1"/>
    </source>
</evidence>
<keyword evidence="2" id="KW-0472">Membrane</keyword>
<comment type="caution">
    <text evidence="3">The sequence shown here is derived from an EMBL/GenBank/DDBJ whole genome shotgun (WGS) entry which is preliminary data.</text>
</comment>
<evidence type="ECO:0000256" key="2">
    <source>
        <dbReference type="SAM" id="Phobius"/>
    </source>
</evidence>
<feature type="compositionally biased region" description="Polar residues" evidence="1">
    <location>
        <begin position="135"/>
        <end position="147"/>
    </location>
</feature>
<keyword evidence="2" id="KW-1133">Transmembrane helix</keyword>
<dbReference type="AlphaFoldDB" id="A0A059FPN1"/>
<dbReference type="RefSeq" id="WP_011646664.1">
    <property type="nucleotide sequence ID" value="NZ_ARYI01000009.1"/>
</dbReference>
<keyword evidence="4" id="KW-1185">Reference proteome</keyword>
<proteinExistence type="predicted"/>
<protein>
    <submittedName>
        <fullName evidence="3">Uncharacterized protein</fullName>
    </submittedName>
</protein>
<keyword evidence="2" id="KW-0812">Transmembrane</keyword>
<evidence type="ECO:0000256" key="1">
    <source>
        <dbReference type="SAM" id="MobiDB-lite"/>
    </source>
</evidence>
<name>A0A059FPN1_9PROT</name>
<evidence type="ECO:0000313" key="4">
    <source>
        <dbReference type="Proteomes" id="UP000025061"/>
    </source>
</evidence>
<sequence length="229" mass="25045">MIKGTSSYARARRPRPGSAAWTLARSLLLALIIACRCLPGMTRGKTRTRLLRFLQARTGRMEHIFRCLLICMRAAPHAPKPAPFTPRASACAPRPPRPRRLPARFSLNLSQLAKDLEKYGAPAPALANRKKRRSSPTQTPDRSQTPRGPTAAAPVADPLSLLDARLKAMRAILDDPHAHAIRFASLLKAAGIPMRRVKPVIPRAELWALLNHAAPPKARAAPGHFADTS</sequence>
<gene>
    <name evidence="3" type="ORF">HHI_11251</name>
</gene>
<reference evidence="3 4" key="1">
    <citation type="submission" date="2013-04" db="EMBL/GenBank/DDBJ databases">
        <title>Hyphomonas hirschiana VP5 Genome Sequencing.</title>
        <authorList>
            <person name="Lai Q."/>
            <person name="Shao Z."/>
        </authorList>
    </citation>
    <scope>NUCLEOTIDE SEQUENCE [LARGE SCALE GENOMIC DNA]</scope>
    <source>
        <strain evidence="3 4">VP5</strain>
    </source>
</reference>